<evidence type="ECO:0000313" key="5">
    <source>
        <dbReference type="Proteomes" id="UP000054007"/>
    </source>
</evidence>
<protein>
    <submittedName>
        <fullName evidence="4">S-adenosyl-L-methionine-dependent methyltransferase</fullName>
    </submittedName>
</protein>
<evidence type="ECO:0000259" key="3">
    <source>
        <dbReference type="Pfam" id="PF13649"/>
    </source>
</evidence>
<gene>
    <name evidence="4" type="ORF">CYLTODRAFT_424403</name>
</gene>
<dbReference type="STRING" id="1314674.A0A0D7B591"/>
<name>A0A0D7B591_9AGAR</name>
<sequence>MDNKVTAPTSEPSELNIGEDLKALVASGYDKVAAQYLVWAGPRPTTTRSTFIEKLSSNLSPGARILELGCGAGVPSTQDLVRRGFSVTGVDISSAQITLAHEHVLPLAGKGQHVEFLVGDMAAMEFDVGSFAAVLAFYALFHLPMDEQPVMLEKMVSWIKPGGYLLANLHAEEGDVHRPEWIGGVPMFSSGLGVEGIRKVLNDLVLEGKLEVLEDIVDHEKVGSFEEPFHWVYARKPCAINSQLS</sequence>
<dbReference type="GO" id="GO:0008168">
    <property type="term" value="F:methyltransferase activity"/>
    <property type="evidence" value="ECO:0007669"/>
    <property type="project" value="UniProtKB-KW"/>
</dbReference>
<dbReference type="Proteomes" id="UP000054007">
    <property type="component" value="Unassembled WGS sequence"/>
</dbReference>
<dbReference type="InterPro" id="IPR041698">
    <property type="entry name" value="Methyltransf_25"/>
</dbReference>
<dbReference type="InterPro" id="IPR029063">
    <property type="entry name" value="SAM-dependent_MTases_sf"/>
</dbReference>
<dbReference type="EMBL" id="KN880593">
    <property type="protein sequence ID" value="KIY65354.1"/>
    <property type="molecule type" value="Genomic_DNA"/>
</dbReference>
<feature type="domain" description="Methyltransferase" evidence="3">
    <location>
        <begin position="65"/>
        <end position="163"/>
    </location>
</feature>
<dbReference type="AlphaFoldDB" id="A0A0D7B591"/>
<keyword evidence="2 4" id="KW-0808">Transferase</keyword>
<evidence type="ECO:0000313" key="4">
    <source>
        <dbReference type="EMBL" id="KIY65354.1"/>
    </source>
</evidence>
<dbReference type="Gene3D" id="3.40.50.150">
    <property type="entry name" value="Vaccinia Virus protein VP39"/>
    <property type="match status" value="1"/>
</dbReference>
<dbReference type="OrthoDB" id="540004at2759"/>
<reference evidence="4 5" key="1">
    <citation type="journal article" date="2015" name="Fungal Genet. Biol.">
        <title>Evolution of novel wood decay mechanisms in Agaricales revealed by the genome sequences of Fistulina hepatica and Cylindrobasidium torrendii.</title>
        <authorList>
            <person name="Floudas D."/>
            <person name="Held B.W."/>
            <person name="Riley R."/>
            <person name="Nagy L.G."/>
            <person name="Koehler G."/>
            <person name="Ransdell A.S."/>
            <person name="Younus H."/>
            <person name="Chow J."/>
            <person name="Chiniquy J."/>
            <person name="Lipzen A."/>
            <person name="Tritt A."/>
            <person name="Sun H."/>
            <person name="Haridas S."/>
            <person name="LaButti K."/>
            <person name="Ohm R.A."/>
            <person name="Kues U."/>
            <person name="Blanchette R.A."/>
            <person name="Grigoriev I.V."/>
            <person name="Minto R.E."/>
            <person name="Hibbett D.S."/>
        </authorList>
    </citation>
    <scope>NUCLEOTIDE SEQUENCE [LARGE SCALE GENOMIC DNA]</scope>
    <source>
        <strain evidence="4 5">FP15055 ss-10</strain>
    </source>
</reference>
<evidence type="ECO:0000256" key="2">
    <source>
        <dbReference type="ARBA" id="ARBA00022679"/>
    </source>
</evidence>
<dbReference type="PANTHER" id="PTHR43861:SF1">
    <property type="entry name" value="TRANS-ACONITATE 2-METHYLTRANSFERASE"/>
    <property type="match status" value="1"/>
</dbReference>
<proteinExistence type="predicted"/>
<keyword evidence="1 4" id="KW-0489">Methyltransferase</keyword>
<dbReference type="SUPFAM" id="SSF53335">
    <property type="entry name" value="S-adenosyl-L-methionine-dependent methyltransferases"/>
    <property type="match status" value="1"/>
</dbReference>
<dbReference type="CDD" id="cd02440">
    <property type="entry name" value="AdoMet_MTases"/>
    <property type="match status" value="1"/>
</dbReference>
<keyword evidence="5" id="KW-1185">Reference proteome</keyword>
<accession>A0A0D7B591</accession>
<organism evidence="4 5">
    <name type="scientific">Cylindrobasidium torrendii FP15055 ss-10</name>
    <dbReference type="NCBI Taxonomy" id="1314674"/>
    <lineage>
        <taxon>Eukaryota</taxon>
        <taxon>Fungi</taxon>
        <taxon>Dikarya</taxon>
        <taxon>Basidiomycota</taxon>
        <taxon>Agaricomycotina</taxon>
        <taxon>Agaricomycetes</taxon>
        <taxon>Agaricomycetidae</taxon>
        <taxon>Agaricales</taxon>
        <taxon>Marasmiineae</taxon>
        <taxon>Physalacriaceae</taxon>
        <taxon>Cylindrobasidium</taxon>
    </lineage>
</organism>
<dbReference type="GO" id="GO:0032259">
    <property type="term" value="P:methylation"/>
    <property type="evidence" value="ECO:0007669"/>
    <property type="project" value="UniProtKB-KW"/>
</dbReference>
<dbReference type="Pfam" id="PF13649">
    <property type="entry name" value="Methyltransf_25"/>
    <property type="match status" value="1"/>
</dbReference>
<dbReference type="PANTHER" id="PTHR43861">
    <property type="entry name" value="TRANS-ACONITATE 2-METHYLTRANSFERASE-RELATED"/>
    <property type="match status" value="1"/>
</dbReference>
<evidence type="ECO:0000256" key="1">
    <source>
        <dbReference type="ARBA" id="ARBA00022603"/>
    </source>
</evidence>